<protein>
    <recommendedName>
        <fullName evidence="1">Retrovirus-related Pol polyprotein from transposon TNT 1-94-like beta-barrel domain-containing protein</fullName>
    </recommendedName>
</protein>
<evidence type="ECO:0000259" key="1">
    <source>
        <dbReference type="Pfam" id="PF22936"/>
    </source>
</evidence>
<dbReference type="Pfam" id="PF14223">
    <property type="entry name" value="Retrotran_gag_2"/>
    <property type="match status" value="1"/>
</dbReference>
<dbReference type="EMBL" id="BAABME010014458">
    <property type="protein sequence ID" value="GAA0187189.1"/>
    <property type="molecule type" value="Genomic_DNA"/>
</dbReference>
<evidence type="ECO:0000313" key="3">
    <source>
        <dbReference type="Proteomes" id="UP001454036"/>
    </source>
</evidence>
<organism evidence="2 3">
    <name type="scientific">Lithospermum erythrorhizon</name>
    <name type="common">Purple gromwell</name>
    <name type="synonym">Lithospermum officinale var. erythrorhizon</name>
    <dbReference type="NCBI Taxonomy" id="34254"/>
    <lineage>
        <taxon>Eukaryota</taxon>
        <taxon>Viridiplantae</taxon>
        <taxon>Streptophyta</taxon>
        <taxon>Embryophyta</taxon>
        <taxon>Tracheophyta</taxon>
        <taxon>Spermatophyta</taxon>
        <taxon>Magnoliopsida</taxon>
        <taxon>eudicotyledons</taxon>
        <taxon>Gunneridae</taxon>
        <taxon>Pentapetalae</taxon>
        <taxon>asterids</taxon>
        <taxon>lamiids</taxon>
        <taxon>Boraginales</taxon>
        <taxon>Boraginaceae</taxon>
        <taxon>Boraginoideae</taxon>
        <taxon>Lithospermeae</taxon>
        <taxon>Lithospermum</taxon>
    </lineage>
</organism>
<gene>
    <name evidence="2" type="ORF">LIER_34477</name>
</gene>
<evidence type="ECO:0000313" key="2">
    <source>
        <dbReference type="EMBL" id="GAA0187189.1"/>
    </source>
</evidence>
<dbReference type="AlphaFoldDB" id="A0AAV3S303"/>
<keyword evidence="3" id="KW-1185">Reference proteome</keyword>
<dbReference type="PANTHER" id="PTHR47481:SF29">
    <property type="entry name" value="RETROTRANSPOSON GAG DOMAIN-CONTAINING PROTEIN"/>
    <property type="match status" value="1"/>
</dbReference>
<sequence>MSTDDNSSNNTNTVASEVLLELPTAAPTLTNVKYHVSLELTYTNYLNWKKMISKFLDCQDVLGVVDGTIPCPDPTHSQYKLWNRCDRIAHSWINSALSEAVLETLLNFDCSFANHAWTTLGKLFMDNISATQMQLRTQCQHFQKEDNMSMNDYLQKIHSLYICLKGVGESLQDSDLVAQILIGLPLPFGPFVRVMNDANPRLSFAAIRSLLLSEQDRYQEKGNTYRGKPRFKKAKLQVAKSSFGTPRYVAGHHSSNGSGILGAFPSSNQQLCHICGKGYHSAINYNKRFNHAYTSSKIQHSLAAMQIHDNDRNGSVWYPDSGASAHMTGDSKLLTSLIPYYRSTHVMAGDGSLPLLKITHTGQSSIQCSNSILALKNVLYVPSSSFYVKDWKTMSTLHQSSNQRSFYPFSTSAIAAFVSQSVQFQLLYDIKD</sequence>
<comment type="caution">
    <text evidence="2">The sequence shown here is derived from an EMBL/GenBank/DDBJ whole genome shotgun (WGS) entry which is preliminary data.</text>
</comment>
<dbReference type="Proteomes" id="UP001454036">
    <property type="component" value="Unassembled WGS sequence"/>
</dbReference>
<dbReference type="Pfam" id="PF22936">
    <property type="entry name" value="Pol_BBD"/>
    <property type="match status" value="1"/>
</dbReference>
<proteinExistence type="predicted"/>
<name>A0AAV3S303_LITER</name>
<reference evidence="2 3" key="1">
    <citation type="submission" date="2024-01" db="EMBL/GenBank/DDBJ databases">
        <title>The complete chloroplast genome sequence of Lithospermum erythrorhizon: insights into the phylogenetic relationship among Boraginaceae species and the maternal lineages of purple gromwells.</title>
        <authorList>
            <person name="Okada T."/>
            <person name="Watanabe K."/>
        </authorList>
    </citation>
    <scope>NUCLEOTIDE SEQUENCE [LARGE SCALE GENOMIC DNA]</scope>
</reference>
<dbReference type="InterPro" id="IPR054722">
    <property type="entry name" value="PolX-like_BBD"/>
</dbReference>
<dbReference type="PANTHER" id="PTHR47481">
    <property type="match status" value="1"/>
</dbReference>
<accession>A0AAV3S303</accession>
<feature type="domain" description="Retrovirus-related Pol polyprotein from transposon TNT 1-94-like beta-barrel" evidence="1">
    <location>
        <begin position="317"/>
        <end position="383"/>
    </location>
</feature>